<dbReference type="GeneID" id="36601608"/>
<evidence type="ECO:0000313" key="1">
    <source>
        <dbReference type="EMBL" id="PTB66063.1"/>
    </source>
</evidence>
<reference evidence="2" key="1">
    <citation type="submission" date="2016-07" db="EMBL/GenBank/DDBJ databases">
        <title>Multiple horizontal gene transfer events from other fungi enriched the ability of initially mycotrophic Trichoderma (Ascomycota) to feed on dead plant biomass.</title>
        <authorList>
            <consortium name="DOE Joint Genome Institute"/>
            <person name="Atanasova L."/>
            <person name="Chenthamara K."/>
            <person name="Zhang J."/>
            <person name="Grujic M."/>
            <person name="Henrissat B."/>
            <person name="Kuo A."/>
            <person name="Aerts A."/>
            <person name="Salamov A."/>
            <person name="Lipzen A."/>
            <person name="Labutti K."/>
            <person name="Barry K."/>
            <person name="Miao Y."/>
            <person name="Rahimi M.J."/>
            <person name="Shen Q."/>
            <person name="Grigoriev I.V."/>
            <person name="Kubicek C.P."/>
            <person name="Druzhinina I.S."/>
        </authorList>
    </citation>
    <scope>NUCLEOTIDE SEQUENCE [LARGE SCALE GENOMIC DNA]</scope>
    <source>
        <strain evidence="2">TUCIM 6016</strain>
    </source>
</reference>
<organism evidence="1 2">
    <name type="scientific">Trichoderma citrinoviride</name>
    <dbReference type="NCBI Taxonomy" id="58853"/>
    <lineage>
        <taxon>Eukaryota</taxon>
        <taxon>Fungi</taxon>
        <taxon>Dikarya</taxon>
        <taxon>Ascomycota</taxon>
        <taxon>Pezizomycotina</taxon>
        <taxon>Sordariomycetes</taxon>
        <taxon>Hypocreomycetidae</taxon>
        <taxon>Hypocreales</taxon>
        <taxon>Hypocreaceae</taxon>
        <taxon>Trichoderma</taxon>
    </lineage>
</organism>
<name>A0A2T4B9Q3_9HYPO</name>
<proteinExistence type="predicted"/>
<evidence type="ECO:0000313" key="2">
    <source>
        <dbReference type="Proteomes" id="UP000241546"/>
    </source>
</evidence>
<sequence>MQTAGGLIRVASSLIPVMTCCYEVKISYQSQAKDAKRDTDRGRTTGHLQFLFDGTPLVEQFLAAAKHLVHGMPHRVQGASSRTCRLSVIPREGIRRASLRRERGCRVSARSSTRYLDTANVEQGYLGPAHADDVTPPSVDSPTLDGQPCAAQAHLRQSSGQGKVQATSLRAGLGWAAGADRWPSGGCFGLWGWAAAA</sequence>
<dbReference type="Proteomes" id="UP000241546">
    <property type="component" value="Unassembled WGS sequence"/>
</dbReference>
<dbReference type="AlphaFoldDB" id="A0A2T4B9Q3"/>
<accession>A0A2T4B9Q3</accession>
<protein>
    <submittedName>
        <fullName evidence="1">Uncharacterized protein</fullName>
    </submittedName>
</protein>
<keyword evidence="2" id="KW-1185">Reference proteome</keyword>
<dbReference type="RefSeq" id="XP_024749383.1">
    <property type="nucleotide sequence ID" value="XM_024893490.1"/>
</dbReference>
<dbReference type="EMBL" id="KZ680214">
    <property type="protein sequence ID" value="PTB66063.1"/>
    <property type="molecule type" value="Genomic_DNA"/>
</dbReference>
<gene>
    <name evidence="1" type="ORF">BBK36DRAFT_1141976</name>
</gene>